<keyword evidence="2 5" id="KW-0732">Signal</keyword>
<dbReference type="CDD" id="cd00033">
    <property type="entry name" value="CCP"/>
    <property type="match status" value="3"/>
</dbReference>
<evidence type="ECO:0000259" key="6">
    <source>
        <dbReference type="PROSITE" id="PS50923"/>
    </source>
</evidence>
<feature type="disulfide bond" evidence="4">
    <location>
        <begin position="17"/>
        <end position="60"/>
    </location>
</feature>
<organism evidence="7">
    <name type="scientific">Soboliphyme baturini</name>
    <dbReference type="NCBI Taxonomy" id="241478"/>
    <lineage>
        <taxon>Eukaryota</taxon>
        <taxon>Metazoa</taxon>
        <taxon>Ecdysozoa</taxon>
        <taxon>Nematoda</taxon>
        <taxon>Enoplea</taxon>
        <taxon>Dorylaimia</taxon>
        <taxon>Dioctophymatida</taxon>
        <taxon>Dioctophymatoidea</taxon>
        <taxon>Soboliphymatidae</taxon>
        <taxon>Soboliphyme</taxon>
    </lineage>
</organism>
<protein>
    <submittedName>
        <fullName evidence="7">Complement factor H</fullName>
    </submittedName>
</protein>
<evidence type="ECO:0000256" key="4">
    <source>
        <dbReference type="PROSITE-ProRule" id="PRU00302"/>
    </source>
</evidence>
<evidence type="ECO:0000256" key="5">
    <source>
        <dbReference type="SAM" id="SignalP"/>
    </source>
</evidence>
<dbReference type="WBParaSite" id="SBAD_0000480201-mRNA-1">
    <property type="protein sequence ID" value="SBAD_0000480201-mRNA-1"/>
    <property type="gene ID" value="SBAD_0000480201"/>
</dbReference>
<feature type="signal peptide" evidence="5">
    <location>
        <begin position="1"/>
        <end position="25"/>
    </location>
</feature>
<sequence length="677" mass="77445">LKSCTSAKSIFFILVPCLVPRISNGFISKYRPDDYVYHGERVKVECAIKYELANADYPTCNNGSWSNVPRCTPRYCPHPKVVIGQLNNGIIKLEGSMGEYEFKDYIQPVGEYRTIVFECNKGYVLQGEPRRYEAKCTRLNGFILGPTKATCVNGSWQPKVKPRCVLQTHPKLSNRIMWDVLSRDKRQFRGGSLHLSDVIYSPANISAAHQLKRKDRSRSARTSKINGTVHLAASDRLQESDTHRLSCEIPGVKNGFFVMHNEFLKPHEQLYSGARITMYCLDGFELVGNDTSECRDGIWIDAFGHCQKTIDKADKTSTNETSCPPPIDLRNVEDRSPRLLSTNEYLNGTIISYPCDRFFSHPVAREAQAVQCINGSWVALLKSCARKRNHSHKPRSGKMDRRFYHQGRCPFPEVDADIWQLTSKFHARSSKSTFRNGFEFKVCQIGFSLSLVGFSNSSFSQSDCLFKPENFENMELFDAKTSESLTFKQRVPHNAKFIVRCRHVGLFQLIGSATITCQHGVWVDDLPHCRAVGYPYLNDRPPAIVWRVVKGDISVSVRGELIVRQASYLHLDCIYPRSKGQPTWEYTSSYRHYPQHWDMADADHPGYVLYHFNRKTQQSPLISIYRLAIYMTRPEDSGLFYCIDPYGRRHAVKLIVKGMILNESGIFRSVRESVRFP</sequence>
<comment type="caution">
    <text evidence="4">Lacks conserved residue(s) required for the propagation of feature annotation.</text>
</comment>
<feature type="domain" description="Sushi" evidence="6">
    <location>
        <begin position="245"/>
        <end position="308"/>
    </location>
</feature>
<dbReference type="SMART" id="SM00032">
    <property type="entry name" value="CCP"/>
    <property type="match status" value="5"/>
</dbReference>
<reference evidence="7" key="1">
    <citation type="submission" date="2016-06" db="UniProtKB">
        <authorList>
            <consortium name="WormBaseParasite"/>
        </authorList>
    </citation>
    <scope>IDENTIFICATION</scope>
</reference>
<dbReference type="InterPro" id="IPR051503">
    <property type="entry name" value="ComplSys_Reg/VirEntry_Med"/>
</dbReference>
<keyword evidence="3 4" id="KW-1015">Disulfide bond</keyword>
<evidence type="ECO:0000256" key="3">
    <source>
        <dbReference type="ARBA" id="ARBA00023157"/>
    </source>
</evidence>
<dbReference type="Gene3D" id="2.10.70.10">
    <property type="entry name" value="Complement Module, domain 1"/>
    <property type="match status" value="4"/>
</dbReference>
<accession>A0A183ILW1</accession>
<dbReference type="PROSITE" id="PS50923">
    <property type="entry name" value="SUSHI"/>
    <property type="match status" value="4"/>
</dbReference>
<dbReference type="PANTHER" id="PTHR45785:SF7">
    <property type="entry name" value="COMPLEMENT FACTOR H"/>
    <property type="match status" value="1"/>
</dbReference>
<proteinExistence type="predicted"/>
<evidence type="ECO:0000313" key="7">
    <source>
        <dbReference type="WBParaSite" id="SBAD_0000480201-mRNA-1"/>
    </source>
</evidence>
<dbReference type="AlphaFoldDB" id="A0A183ILW1"/>
<dbReference type="Pfam" id="PF00084">
    <property type="entry name" value="Sushi"/>
    <property type="match status" value="2"/>
</dbReference>
<feature type="domain" description="Sushi" evidence="6">
    <location>
        <begin position="15"/>
        <end position="73"/>
    </location>
</feature>
<dbReference type="GO" id="GO:0006956">
    <property type="term" value="P:complement activation"/>
    <property type="evidence" value="ECO:0007669"/>
    <property type="project" value="TreeGrafter"/>
</dbReference>
<dbReference type="GO" id="GO:0001851">
    <property type="term" value="F:complement component C3b binding"/>
    <property type="evidence" value="ECO:0007669"/>
    <property type="project" value="TreeGrafter"/>
</dbReference>
<keyword evidence="1 4" id="KW-0768">Sushi</keyword>
<feature type="chain" id="PRO_5008150844" evidence="5">
    <location>
        <begin position="26"/>
        <end position="677"/>
    </location>
</feature>
<dbReference type="PANTHER" id="PTHR45785">
    <property type="entry name" value="COMPLEMENT FACTOR H-RELATED"/>
    <property type="match status" value="1"/>
</dbReference>
<dbReference type="SUPFAM" id="SSF57535">
    <property type="entry name" value="Complement control module/SCR domain"/>
    <property type="match status" value="3"/>
</dbReference>
<dbReference type="InterPro" id="IPR035976">
    <property type="entry name" value="Sushi/SCR/CCP_sf"/>
</dbReference>
<feature type="domain" description="Sushi" evidence="6">
    <location>
        <begin position="321"/>
        <end position="386"/>
    </location>
</feature>
<evidence type="ECO:0000256" key="2">
    <source>
        <dbReference type="ARBA" id="ARBA00022729"/>
    </source>
</evidence>
<dbReference type="InterPro" id="IPR000436">
    <property type="entry name" value="Sushi_SCR_CCP_dom"/>
</dbReference>
<name>A0A183ILW1_9BILA</name>
<evidence type="ECO:0000256" key="1">
    <source>
        <dbReference type="ARBA" id="ARBA00022659"/>
    </source>
</evidence>
<feature type="domain" description="Sushi" evidence="6">
    <location>
        <begin position="462"/>
        <end position="531"/>
    </location>
</feature>
<dbReference type="GO" id="GO:0005615">
    <property type="term" value="C:extracellular space"/>
    <property type="evidence" value="ECO:0007669"/>
    <property type="project" value="TreeGrafter"/>
</dbReference>